<protein>
    <submittedName>
        <fullName evidence="4">Vacuolar import/degradation, Vid27-related protein</fullName>
    </submittedName>
</protein>
<evidence type="ECO:0000313" key="5">
    <source>
        <dbReference type="Proteomes" id="UP000054558"/>
    </source>
</evidence>
<evidence type="ECO:0000313" key="4">
    <source>
        <dbReference type="EMBL" id="GAQ90239.1"/>
    </source>
</evidence>
<feature type="compositionally biased region" description="Acidic residues" evidence="1">
    <location>
        <begin position="67"/>
        <end position="83"/>
    </location>
</feature>
<dbReference type="InterPro" id="IPR011047">
    <property type="entry name" value="Quinoprotein_ADH-like_sf"/>
</dbReference>
<dbReference type="Gene3D" id="2.130.10.10">
    <property type="entry name" value="YVTN repeat-like/Quinoprotein amine dehydrogenase"/>
    <property type="match status" value="1"/>
</dbReference>
<keyword evidence="5" id="KW-1185">Reference proteome</keyword>
<name>A0A1Y1ILC0_KLENI</name>
<gene>
    <name evidence="4" type="ORF">KFL_006170070</name>
</gene>
<dbReference type="OMA" id="SPSARWI"/>
<dbReference type="PANTHER" id="PTHR31913:SF0">
    <property type="entry name" value="VACUOLAR IMPORT AND DEGRADATION PROTEIN 27"/>
    <property type="match status" value="1"/>
</dbReference>
<feature type="region of interest" description="Disordered" evidence="1">
    <location>
        <begin position="1"/>
        <end position="40"/>
    </location>
</feature>
<dbReference type="SUPFAM" id="SSF50998">
    <property type="entry name" value="Quinoprotein alcohol dehydrogenase-like"/>
    <property type="match status" value="1"/>
</dbReference>
<dbReference type="GO" id="GO:0005634">
    <property type="term" value="C:nucleus"/>
    <property type="evidence" value="ECO:0000318"/>
    <property type="project" value="GO_Central"/>
</dbReference>
<dbReference type="OrthoDB" id="10251113at2759"/>
<evidence type="ECO:0000259" key="2">
    <source>
        <dbReference type="Pfam" id="PF08553"/>
    </source>
</evidence>
<dbReference type="InterPro" id="IPR015943">
    <property type="entry name" value="WD40/YVTN_repeat-like_dom_sf"/>
</dbReference>
<evidence type="ECO:0000256" key="1">
    <source>
        <dbReference type="SAM" id="MobiDB-lite"/>
    </source>
</evidence>
<dbReference type="Proteomes" id="UP000054558">
    <property type="component" value="Unassembled WGS sequence"/>
</dbReference>
<dbReference type="AlphaFoldDB" id="A0A1Y1ILC0"/>
<dbReference type="Pfam" id="PF08553">
    <property type="entry name" value="VID27"/>
    <property type="match status" value="1"/>
</dbReference>
<feature type="domain" description="Vacuolar import/degradation Vid27 C-terminal" evidence="2">
    <location>
        <begin position="214"/>
        <end position="525"/>
    </location>
</feature>
<organism evidence="4 5">
    <name type="scientific">Klebsormidium nitens</name>
    <name type="common">Green alga</name>
    <name type="synonym">Ulothrix nitens</name>
    <dbReference type="NCBI Taxonomy" id="105231"/>
    <lineage>
        <taxon>Eukaryota</taxon>
        <taxon>Viridiplantae</taxon>
        <taxon>Streptophyta</taxon>
        <taxon>Klebsormidiophyceae</taxon>
        <taxon>Klebsormidiales</taxon>
        <taxon>Klebsormidiaceae</taxon>
        <taxon>Klebsormidium</taxon>
    </lineage>
</organism>
<accession>A0A1Y1ILC0</accession>
<dbReference type="InterPro" id="IPR040458">
    <property type="entry name" value="Vid27"/>
</dbReference>
<dbReference type="InterPro" id="IPR055559">
    <property type="entry name" value="CYPRO4_DUF7135"/>
</dbReference>
<dbReference type="PANTHER" id="PTHR31913">
    <property type="entry name" value="VACUOLAR IMPORT AND DEGRADATION PROTEIN 27"/>
    <property type="match status" value="1"/>
</dbReference>
<dbReference type="FunFam" id="2.130.10.10:FF:001330">
    <property type="entry name" value="Protein CYPRO4"/>
    <property type="match status" value="1"/>
</dbReference>
<proteinExistence type="predicted"/>
<dbReference type="GO" id="GO:0005737">
    <property type="term" value="C:cytoplasm"/>
    <property type="evidence" value="ECO:0000318"/>
    <property type="project" value="GO_Central"/>
</dbReference>
<feature type="compositionally biased region" description="Polar residues" evidence="1">
    <location>
        <begin position="1"/>
        <end position="10"/>
    </location>
</feature>
<feature type="region of interest" description="Disordered" evidence="1">
    <location>
        <begin position="59"/>
        <end position="85"/>
    </location>
</feature>
<feature type="region of interest" description="Disordered" evidence="1">
    <location>
        <begin position="185"/>
        <end position="208"/>
    </location>
</feature>
<reference evidence="4 5" key="1">
    <citation type="journal article" date="2014" name="Nat. Commun.">
        <title>Klebsormidium flaccidum genome reveals primary factors for plant terrestrial adaptation.</title>
        <authorList>
            <person name="Hori K."/>
            <person name="Maruyama F."/>
            <person name="Fujisawa T."/>
            <person name="Togashi T."/>
            <person name="Yamamoto N."/>
            <person name="Seo M."/>
            <person name="Sato S."/>
            <person name="Yamada T."/>
            <person name="Mori H."/>
            <person name="Tajima N."/>
            <person name="Moriyama T."/>
            <person name="Ikeuchi M."/>
            <person name="Watanabe M."/>
            <person name="Wada H."/>
            <person name="Kobayashi K."/>
            <person name="Saito M."/>
            <person name="Masuda T."/>
            <person name="Sasaki-Sekimoto Y."/>
            <person name="Mashiguchi K."/>
            <person name="Awai K."/>
            <person name="Shimojima M."/>
            <person name="Masuda S."/>
            <person name="Iwai M."/>
            <person name="Nobusawa T."/>
            <person name="Narise T."/>
            <person name="Kondo S."/>
            <person name="Saito H."/>
            <person name="Sato R."/>
            <person name="Murakawa M."/>
            <person name="Ihara Y."/>
            <person name="Oshima-Yamada Y."/>
            <person name="Ohtaka K."/>
            <person name="Satoh M."/>
            <person name="Sonobe K."/>
            <person name="Ishii M."/>
            <person name="Ohtani R."/>
            <person name="Kanamori-Sato M."/>
            <person name="Honoki R."/>
            <person name="Miyazaki D."/>
            <person name="Mochizuki H."/>
            <person name="Umetsu J."/>
            <person name="Higashi K."/>
            <person name="Shibata D."/>
            <person name="Kamiya Y."/>
            <person name="Sato N."/>
            <person name="Nakamura Y."/>
            <person name="Tabata S."/>
            <person name="Ida S."/>
            <person name="Kurokawa K."/>
            <person name="Ohta H."/>
        </authorList>
    </citation>
    <scope>NUCLEOTIDE SEQUENCE [LARGE SCALE GENOMIC DNA]</scope>
    <source>
        <strain evidence="4 5">NIES-2285</strain>
    </source>
</reference>
<feature type="domain" description="DUF7135" evidence="3">
    <location>
        <begin position="30"/>
        <end position="165"/>
    </location>
</feature>
<evidence type="ECO:0000259" key="3">
    <source>
        <dbReference type="Pfam" id="PF23581"/>
    </source>
</evidence>
<dbReference type="InterPro" id="IPR013863">
    <property type="entry name" value="VID27_C"/>
</dbReference>
<dbReference type="Pfam" id="PF23581">
    <property type="entry name" value="DUF7135"/>
    <property type="match status" value="1"/>
</dbReference>
<dbReference type="EMBL" id="DF237566">
    <property type="protein sequence ID" value="GAQ90239.1"/>
    <property type="molecule type" value="Genomic_DNA"/>
</dbReference>
<sequence>MGQNQSQDNNLPEGEDYDEERDVTVTPEKQAPVGTAKLYQHTGGVQTGKWALVNPSVTPRFLLEGGEGSDEEEEDEREEEEAGSGDRVWYLAVGKREVLAAVSNELNLQSNPQQKRVDFVANGVWALRFKEEADYKEFVAEYEAALFENNYGMELTTENQAKVFGQDYALAFGKGQDADEMMFDAEEEPSTPPPQGRLRETRTNSTPGRTAQMLTMGAMGKSYVLHSGGLDVFRNMREGIDSDDITIKYPTTPGYMTPRKAMLMRGETNMMLLSPQQGALQASSVHQLDIESGKVVAEWKFAKDGVDIGMRDITNDTKAAQLDSSRATFMGLDDNRLVRWDMRDRNGIVQEIASPTLNWSEGHQFSRGTNFNCMATTGDGFVAVGSVDGKVRLYGTTSMRQAKTAFPGLGSPVTSIDVTYDGRWILATTDTYLMLISTIYRDKKDGREKNAFQGRAGSQIAAPRLLKLNPVDAHAAGPGHKFRNGQFSWVTEADAQERNLVATVGQYSVVWNFRRVKQSGHECYAHQTGVKTCYCYKIVPKTESIVDSKFMHDSFLGAASPEAPLVVATPAQVSSFNV</sequence>